<evidence type="ECO:0000313" key="2">
    <source>
        <dbReference type="Proteomes" id="UP001163046"/>
    </source>
</evidence>
<reference evidence="1" key="1">
    <citation type="submission" date="2023-01" db="EMBL/GenBank/DDBJ databases">
        <title>Genome assembly of the deep-sea coral Lophelia pertusa.</title>
        <authorList>
            <person name="Herrera S."/>
            <person name="Cordes E."/>
        </authorList>
    </citation>
    <scope>NUCLEOTIDE SEQUENCE</scope>
    <source>
        <strain evidence="1">USNM1676648</strain>
        <tissue evidence="1">Polyp</tissue>
    </source>
</reference>
<sequence>MAASVGSLAAQGLTNNFIDLAASMRQQQQMPVSLASPQTMLDTITSPRRATTCHHPSLRRRMIAVSFFPSISDQWISKLPSSPSRFCPAGNVTSVSCYVAKFCHAFTSAATSVSTSNLTLFGAAANLQGKVTTPLTHIGIVPPTLQSAMLHLSRQSQDQSGIVLPQNPYNQVLLGMNPTANQSLSSLQLPMVHCCPISLFIKRKFTASLLLVIKPKI</sequence>
<organism evidence="1 2">
    <name type="scientific">Desmophyllum pertusum</name>
    <dbReference type="NCBI Taxonomy" id="174260"/>
    <lineage>
        <taxon>Eukaryota</taxon>
        <taxon>Metazoa</taxon>
        <taxon>Cnidaria</taxon>
        <taxon>Anthozoa</taxon>
        <taxon>Hexacorallia</taxon>
        <taxon>Scleractinia</taxon>
        <taxon>Caryophylliina</taxon>
        <taxon>Caryophylliidae</taxon>
        <taxon>Desmophyllum</taxon>
    </lineage>
</organism>
<name>A0A9X0D8P0_9CNID</name>
<evidence type="ECO:0000313" key="1">
    <source>
        <dbReference type="EMBL" id="KAJ7389698.1"/>
    </source>
</evidence>
<dbReference type="Proteomes" id="UP001163046">
    <property type="component" value="Unassembled WGS sequence"/>
</dbReference>
<protein>
    <submittedName>
        <fullName evidence="1">Uncharacterized protein</fullName>
    </submittedName>
</protein>
<accession>A0A9X0D8P0</accession>
<dbReference type="EMBL" id="MU825426">
    <property type="protein sequence ID" value="KAJ7389698.1"/>
    <property type="molecule type" value="Genomic_DNA"/>
</dbReference>
<gene>
    <name evidence="1" type="ORF">OS493_029597</name>
</gene>
<proteinExistence type="predicted"/>
<comment type="caution">
    <text evidence="1">The sequence shown here is derived from an EMBL/GenBank/DDBJ whole genome shotgun (WGS) entry which is preliminary data.</text>
</comment>
<dbReference type="AlphaFoldDB" id="A0A9X0D8P0"/>
<keyword evidence="2" id="KW-1185">Reference proteome</keyword>